<dbReference type="SUPFAM" id="SSF50998">
    <property type="entry name" value="Quinoprotein alcohol dehydrogenase-like"/>
    <property type="match status" value="1"/>
</dbReference>
<dbReference type="SUPFAM" id="SSF56112">
    <property type="entry name" value="Protein kinase-like (PK-like)"/>
    <property type="match status" value="1"/>
</dbReference>
<feature type="transmembrane region" description="Helical" evidence="7">
    <location>
        <begin position="297"/>
        <end position="318"/>
    </location>
</feature>
<dbReference type="Gene3D" id="1.10.510.10">
    <property type="entry name" value="Transferase(Phosphotransferase) domain 1"/>
    <property type="match status" value="1"/>
</dbReference>
<gene>
    <name evidence="9" type="ORF">GCM10010448_63300</name>
</gene>
<dbReference type="PROSITE" id="PS00108">
    <property type="entry name" value="PROTEIN_KINASE_ST"/>
    <property type="match status" value="1"/>
</dbReference>
<dbReference type="PROSITE" id="PS00107">
    <property type="entry name" value="PROTEIN_KINASE_ATP"/>
    <property type="match status" value="1"/>
</dbReference>
<dbReference type="PANTHER" id="PTHR43289:SF34">
    <property type="entry name" value="SERINE_THREONINE-PROTEIN KINASE YBDM-RELATED"/>
    <property type="match status" value="1"/>
</dbReference>
<keyword evidence="3" id="KW-0418">Kinase</keyword>
<evidence type="ECO:0000256" key="4">
    <source>
        <dbReference type="ARBA" id="ARBA00022840"/>
    </source>
</evidence>
<dbReference type="InterPro" id="IPR011009">
    <property type="entry name" value="Kinase-like_dom_sf"/>
</dbReference>
<dbReference type="SMART" id="SM00220">
    <property type="entry name" value="S_TKc"/>
    <property type="match status" value="1"/>
</dbReference>
<dbReference type="CDD" id="cd14014">
    <property type="entry name" value="STKc_PknB_like"/>
    <property type="match status" value="1"/>
</dbReference>
<dbReference type="Pfam" id="PF13360">
    <property type="entry name" value="PQQ_2"/>
    <property type="match status" value="1"/>
</dbReference>
<feature type="region of interest" description="Disordered" evidence="6">
    <location>
        <begin position="608"/>
        <end position="630"/>
    </location>
</feature>
<evidence type="ECO:0000256" key="1">
    <source>
        <dbReference type="ARBA" id="ARBA00022679"/>
    </source>
</evidence>
<dbReference type="Proteomes" id="UP001501532">
    <property type="component" value="Unassembled WGS sequence"/>
</dbReference>
<keyword evidence="1" id="KW-0808">Transferase</keyword>
<accession>A0ABP6M1C9</accession>
<keyword evidence="7" id="KW-0472">Membrane</keyword>
<evidence type="ECO:0000256" key="2">
    <source>
        <dbReference type="ARBA" id="ARBA00022741"/>
    </source>
</evidence>
<dbReference type="SMART" id="SM00564">
    <property type="entry name" value="PQQ"/>
    <property type="match status" value="3"/>
</dbReference>
<evidence type="ECO:0000313" key="10">
    <source>
        <dbReference type="Proteomes" id="UP001501532"/>
    </source>
</evidence>
<evidence type="ECO:0000259" key="8">
    <source>
        <dbReference type="PROSITE" id="PS50011"/>
    </source>
</evidence>
<keyword evidence="4 5" id="KW-0067">ATP-binding</keyword>
<proteinExistence type="predicted"/>
<feature type="domain" description="Protein kinase" evidence="8">
    <location>
        <begin position="14"/>
        <end position="266"/>
    </location>
</feature>
<dbReference type="InterPro" id="IPR017441">
    <property type="entry name" value="Protein_kinase_ATP_BS"/>
</dbReference>
<dbReference type="InterPro" id="IPR011047">
    <property type="entry name" value="Quinoprotein_ADH-like_sf"/>
</dbReference>
<dbReference type="EMBL" id="BAAAUF010000073">
    <property type="protein sequence ID" value="GAA3071780.1"/>
    <property type="molecule type" value="Genomic_DNA"/>
</dbReference>
<sequence>MSLRDADPAEVGGYRIEGRLGSGGMGVVYLARSASGRRLALKVVHGQYADDDEFRTRFRREVAAARRVSGAFTAPLVDADADAPHPWMATLYIPGENLGAYVRRNGPLPPEKVRALAAGLAEALRDIHRVGVVHRDLKPANVMLADDGPRVIDFGISRAADFAAADVLTQTGRVMGTPPFMSPEQFSSPHEVGPATDVFSLGAVVVYAASGHGPFDGVSPYEAALKVVEGNPDLRGVPAELLPLVALCLDKDPGSRPTADELLAFLRDGTRPVPRAAEEEPAVPERAARRRPGRRRALIAAVSVVLALAVAASVAAALRGTGRPGVPAALPAGWHAWHARAQGAEGAGSVFSRCAVAGTFLVCAGDNLKAVPFSLATGKQAWSRPVDSVTDGSVGNEGSVIGVHRRAVYVYGNEADRKGDHYSVQLMDTATARVLWRTPTGDGDAIAPDPDHGGAAAVPEGVLAVLGSGGTYSYGLLDADRGAVRWRHPMPRGHGACGVGAAGGRSYLLCWSEAGRTRISLLDPATGAARWTATAEGTLFLLGQDRGRLILAEEDMGTTYRTITTLDPDTHRVVRVPLARPQPAQAAVRLSAGALYFTLGNGSVRSVDPRTGRQDWENNSTLENPGPPLASGTRVYVASPNGRLAALDRHTGKVLATRPGRSDGGNVDATAGSAPLVLSGDALYVPYGFRSVYSVDVRHLQP</sequence>
<keyword evidence="7" id="KW-0812">Transmembrane</keyword>
<dbReference type="InterPro" id="IPR008271">
    <property type="entry name" value="Ser/Thr_kinase_AS"/>
</dbReference>
<evidence type="ECO:0000256" key="5">
    <source>
        <dbReference type="PROSITE-ProRule" id="PRU10141"/>
    </source>
</evidence>
<protein>
    <recommendedName>
        <fullName evidence="8">Protein kinase domain-containing protein</fullName>
    </recommendedName>
</protein>
<dbReference type="RefSeq" id="WP_234515643.1">
    <property type="nucleotide sequence ID" value="NZ_BAAAUF010000073.1"/>
</dbReference>
<dbReference type="InterPro" id="IPR000719">
    <property type="entry name" value="Prot_kinase_dom"/>
</dbReference>
<dbReference type="InterPro" id="IPR015943">
    <property type="entry name" value="WD40/YVTN_repeat-like_dom_sf"/>
</dbReference>
<evidence type="ECO:0000256" key="6">
    <source>
        <dbReference type="SAM" id="MobiDB-lite"/>
    </source>
</evidence>
<dbReference type="Gene3D" id="3.30.200.20">
    <property type="entry name" value="Phosphorylase Kinase, domain 1"/>
    <property type="match status" value="1"/>
</dbReference>
<keyword evidence="2 5" id="KW-0547">Nucleotide-binding</keyword>
<comment type="caution">
    <text evidence="9">The sequence shown here is derived from an EMBL/GenBank/DDBJ whole genome shotgun (WGS) entry which is preliminary data.</text>
</comment>
<keyword evidence="10" id="KW-1185">Reference proteome</keyword>
<evidence type="ECO:0000313" key="9">
    <source>
        <dbReference type="EMBL" id="GAA3071780.1"/>
    </source>
</evidence>
<evidence type="ECO:0000256" key="3">
    <source>
        <dbReference type="ARBA" id="ARBA00022777"/>
    </source>
</evidence>
<dbReference type="InterPro" id="IPR002372">
    <property type="entry name" value="PQQ_rpt_dom"/>
</dbReference>
<evidence type="ECO:0000256" key="7">
    <source>
        <dbReference type="SAM" id="Phobius"/>
    </source>
</evidence>
<dbReference type="PANTHER" id="PTHR43289">
    <property type="entry name" value="MITOGEN-ACTIVATED PROTEIN KINASE KINASE KINASE 20-RELATED"/>
    <property type="match status" value="1"/>
</dbReference>
<feature type="binding site" evidence="5">
    <location>
        <position position="42"/>
    </location>
    <ligand>
        <name>ATP</name>
        <dbReference type="ChEBI" id="CHEBI:30616"/>
    </ligand>
</feature>
<organism evidence="9 10">
    <name type="scientific">Streptomyces glomeratus</name>
    <dbReference type="NCBI Taxonomy" id="284452"/>
    <lineage>
        <taxon>Bacteria</taxon>
        <taxon>Bacillati</taxon>
        <taxon>Actinomycetota</taxon>
        <taxon>Actinomycetes</taxon>
        <taxon>Kitasatosporales</taxon>
        <taxon>Streptomycetaceae</taxon>
        <taxon>Streptomyces</taxon>
    </lineage>
</organism>
<keyword evidence="7" id="KW-1133">Transmembrane helix</keyword>
<dbReference type="Gene3D" id="2.40.10.480">
    <property type="match status" value="1"/>
</dbReference>
<dbReference type="InterPro" id="IPR018391">
    <property type="entry name" value="PQQ_b-propeller_rpt"/>
</dbReference>
<name>A0ABP6M1C9_9ACTN</name>
<dbReference type="Pfam" id="PF00069">
    <property type="entry name" value="Pkinase"/>
    <property type="match status" value="1"/>
</dbReference>
<dbReference type="Gene3D" id="2.130.10.10">
    <property type="entry name" value="YVTN repeat-like/Quinoprotein amine dehydrogenase"/>
    <property type="match status" value="1"/>
</dbReference>
<reference evidence="10" key="1">
    <citation type="journal article" date="2019" name="Int. J. Syst. Evol. Microbiol.">
        <title>The Global Catalogue of Microorganisms (GCM) 10K type strain sequencing project: providing services to taxonomists for standard genome sequencing and annotation.</title>
        <authorList>
            <consortium name="The Broad Institute Genomics Platform"/>
            <consortium name="The Broad Institute Genome Sequencing Center for Infectious Disease"/>
            <person name="Wu L."/>
            <person name="Ma J."/>
        </authorList>
    </citation>
    <scope>NUCLEOTIDE SEQUENCE [LARGE SCALE GENOMIC DNA]</scope>
    <source>
        <strain evidence="10">JCM 9091</strain>
    </source>
</reference>
<dbReference type="PROSITE" id="PS50011">
    <property type="entry name" value="PROTEIN_KINASE_DOM"/>
    <property type="match status" value="1"/>
</dbReference>